<dbReference type="Proteomes" id="UP000749559">
    <property type="component" value="Unassembled WGS sequence"/>
</dbReference>
<dbReference type="PROSITE" id="PS50986">
    <property type="entry name" value="MANSC"/>
    <property type="match status" value="1"/>
</dbReference>
<gene>
    <name evidence="5" type="ORF">OFUS_LOCUS22444</name>
</gene>
<evidence type="ECO:0000256" key="3">
    <source>
        <dbReference type="ARBA" id="ARBA00023180"/>
    </source>
</evidence>
<name>A0A8S4PZV8_OWEFU</name>
<dbReference type="InterPro" id="IPR013980">
    <property type="entry name" value="MANSC_dom"/>
</dbReference>
<dbReference type="GO" id="GO:0016020">
    <property type="term" value="C:membrane"/>
    <property type="evidence" value="ECO:0007669"/>
    <property type="project" value="UniProtKB-SubCell"/>
</dbReference>
<proteinExistence type="predicted"/>
<dbReference type="AlphaFoldDB" id="A0A8S4PZV8"/>
<dbReference type="Gene3D" id="3.50.4.10">
    <property type="entry name" value="Hepatocyte Growth Factor"/>
    <property type="match status" value="1"/>
</dbReference>
<comment type="subcellular location">
    <subcellularLocation>
        <location evidence="1">Membrane</location>
    </subcellularLocation>
</comment>
<evidence type="ECO:0000256" key="2">
    <source>
        <dbReference type="ARBA" id="ARBA00023136"/>
    </source>
</evidence>
<evidence type="ECO:0000256" key="1">
    <source>
        <dbReference type="ARBA" id="ARBA00004370"/>
    </source>
</evidence>
<sequence length="126" mass="14213">KVRINYNIDLTHSTNAEHAFIGTKDALDYKDCRSKCCDDANCNIAVYNKAKDRCFLIRCFPLENCKFRQMSGYTSGLLNRDFVGNTDDNKDNNIREDTIADTTTTTIRTTTTTTLMSTTAEITTTT</sequence>
<feature type="domain" description="MANSC" evidence="4">
    <location>
        <begin position="2"/>
        <end position="76"/>
    </location>
</feature>
<evidence type="ECO:0000313" key="5">
    <source>
        <dbReference type="EMBL" id="CAH1798285.1"/>
    </source>
</evidence>
<evidence type="ECO:0000313" key="6">
    <source>
        <dbReference type="Proteomes" id="UP000749559"/>
    </source>
</evidence>
<organism evidence="5 6">
    <name type="scientific">Owenia fusiformis</name>
    <name type="common">Polychaete worm</name>
    <dbReference type="NCBI Taxonomy" id="6347"/>
    <lineage>
        <taxon>Eukaryota</taxon>
        <taxon>Metazoa</taxon>
        <taxon>Spiralia</taxon>
        <taxon>Lophotrochozoa</taxon>
        <taxon>Annelida</taxon>
        <taxon>Polychaeta</taxon>
        <taxon>Sedentaria</taxon>
        <taxon>Canalipalpata</taxon>
        <taxon>Sabellida</taxon>
        <taxon>Oweniida</taxon>
        <taxon>Oweniidae</taxon>
        <taxon>Owenia</taxon>
    </lineage>
</organism>
<comment type="caution">
    <text evidence="5">The sequence shown here is derived from an EMBL/GenBank/DDBJ whole genome shotgun (WGS) entry which is preliminary data.</text>
</comment>
<keyword evidence="2" id="KW-0472">Membrane</keyword>
<keyword evidence="3" id="KW-0325">Glycoprotein</keyword>
<feature type="non-terminal residue" evidence="5">
    <location>
        <position position="1"/>
    </location>
</feature>
<reference evidence="5" key="1">
    <citation type="submission" date="2022-03" db="EMBL/GenBank/DDBJ databases">
        <authorList>
            <person name="Martin C."/>
        </authorList>
    </citation>
    <scope>NUCLEOTIDE SEQUENCE</scope>
</reference>
<feature type="non-terminal residue" evidence="5">
    <location>
        <position position="126"/>
    </location>
</feature>
<evidence type="ECO:0000259" key="4">
    <source>
        <dbReference type="PROSITE" id="PS50986"/>
    </source>
</evidence>
<dbReference type="Pfam" id="PF07502">
    <property type="entry name" value="MANEC"/>
    <property type="match status" value="1"/>
</dbReference>
<protein>
    <recommendedName>
        <fullName evidence="4">MANSC domain-containing protein</fullName>
    </recommendedName>
</protein>
<keyword evidence="6" id="KW-1185">Reference proteome</keyword>
<dbReference type="EMBL" id="CAIIXF020000011">
    <property type="protein sequence ID" value="CAH1798285.1"/>
    <property type="molecule type" value="Genomic_DNA"/>
</dbReference>
<accession>A0A8S4PZV8</accession>